<evidence type="ECO:0000313" key="1">
    <source>
        <dbReference type="EMBL" id="CAD7004267.1"/>
    </source>
</evidence>
<accession>A0A811V327</accession>
<dbReference type="EMBL" id="CAJHJT010000034">
    <property type="protein sequence ID" value="CAD7004267.1"/>
    <property type="molecule type" value="Genomic_DNA"/>
</dbReference>
<name>A0A811V327_CERCA</name>
<proteinExistence type="predicted"/>
<reference evidence="1" key="1">
    <citation type="submission" date="2020-11" db="EMBL/GenBank/DDBJ databases">
        <authorList>
            <person name="Whitehead M."/>
        </authorList>
    </citation>
    <scope>NUCLEOTIDE SEQUENCE</scope>
    <source>
        <strain evidence="1">EGII</strain>
    </source>
</reference>
<dbReference type="AlphaFoldDB" id="A0A811V327"/>
<feature type="non-terminal residue" evidence="1">
    <location>
        <position position="1"/>
    </location>
</feature>
<protein>
    <submittedName>
        <fullName evidence="1">(Mediterranean fruit fly) hypothetical protein</fullName>
    </submittedName>
</protein>
<gene>
    <name evidence="1" type="ORF">CCAP1982_LOCUS12687</name>
</gene>
<dbReference type="Proteomes" id="UP000606786">
    <property type="component" value="Unassembled WGS sequence"/>
</dbReference>
<organism evidence="1 2">
    <name type="scientific">Ceratitis capitata</name>
    <name type="common">Mediterranean fruit fly</name>
    <name type="synonym">Tephritis capitata</name>
    <dbReference type="NCBI Taxonomy" id="7213"/>
    <lineage>
        <taxon>Eukaryota</taxon>
        <taxon>Metazoa</taxon>
        <taxon>Ecdysozoa</taxon>
        <taxon>Arthropoda</taxon>
        <taxon>Hexapoda</taxon>
        <taxon>Insecta</taxon>
        <taxon>Pterygota</taxon>
        <taxon>Neoptera</taxon>
        <taxon>Endopterygota</taxon>
        <taxon>Diptera</taxon>
        <taxon>Brachycera</taxon>
        <taxon>Muscomorpha</taxon>
        <taxon>Tephritoidea</taxon>
        <taxon>Tephritidae</taxon>
        <taxon>Ceratitis</taxon>
        <taxon>Ceratitis</taxon>
    </lineage>
</organism>
<keyword evidence="2" id="KW-1185">Reference proteome</keyword>
<sequence>MHQGTKLTGLYRLDTQRWLLDTGYCWSLPETVWRIIICAYNPIRYCTRDYTNTNANTKYSVYKYMYVCYSICMVTMLQALDHCTLTTATKLTFSQATSTKSMALRFVRCCFIFSHFPFYKLHIAIYLYAFQFFPFAMHSNSGFRPFRLCGVAWRGMSFNKQNSQNSAKIKSTTKARARVAKPKLYIWTPVLCGGVSGGGCGWAAAGAWVAHLAADKAAWTRSIYSYMHLC</sequence>
<evidence type="ECO:0000313" key="2">
    <source>
        <dbReference type="Proteomes" id="UP000606786"/>
    </source>
</evidence>
<comment type="caution">
    <text evidence="1">The sequence shown here is derived from an EMBL/GenBank/DDBJ whole genome shotgun (WGS) entry which is preliminary data.</text>
</comment>